<evidence type="ECO:0000256" key="6">
    <source>
        <dbReference type="ARBA" id="ARBA00023033"/>
    </source>
</evidence>
<keyword evidence="3 7" id="KW-0479">Metal-binding</keyword>
<dbReference type="CDD" id="cd20625">
    <property type="entry name" value="CYP164-like"/>
    <property type="match status" value="1"/>
</dbReference>
<dbReference type="GO" id="GO:0005506">
    <property type="term" value="F:iron ion binding"/>
    <property type="evidence" value="ECO:0007669"/>
    <property type="project" value="InterPro"/>
</dbReference>
<proteinExistence type="inferred from homology"/>
<evidence type="ECO:0000313" key="10">
    <source>
        <dbReference type="EMBL" id="KWX05227.1"/>
    </source>
</evidence>
<dbReference type="PRINTS" id="PR00359">
    <property type="entry name" value="BP450"/>
</dbReference>
<dbReference type="EMBL" id="JYIJ01000012">
    <property type="protein sequence ID" value="KWX05227.1"/>
    <property type="molecule type" value="Genomic_DNA"/>
</dbReference>
<dbReference type="EMBL" id="LAXD01000001">
    <property type="protein sequence ID" value="KWX00855.1"/>
    <property type="molecule type" value="Genomic_DNA"/>
</dbReference>
<reference evidence="10 13" key="2">
    <citation type="submission" date="2015-02" db="EMBL/GenBank/DDBJ databases">
        <title>Physiological reanalysis, assessment of diazotrophy, and genome sequences of multiple isolates of Streptomyces thermoautotrophicus.</title>
        <authorList>
            <person name="MacKellar D.C."/>
            <person name="Lieber L."/>
            <person name="Norman J."/>
            <person name="Bolger A."/>
            <person name="Tobin C."/>
            <person name="Murray J.W."/>
            <person name="Prell J."/>
        </authorList>
    </citation>
    <scope>NUCLEOTIDE SEQUENCE [LARGE SCALE GENOMIC DNA]</scope>
    <source>
        <strain evidence="10 13">UBT1</strain>
    </source>
</reference>
<keyword evidence="11" id="KW-1185">Reference proteome</keyword>
<keyword evidence="5 7" id="KW-0408">Iron</keyword>
<name>A0A132N5G4_9ACTN</name>
<evidence type="ECO:0000313" key="11">
    <source>
        <dbReference type="Proteomes" id="UP000070188"/>
    </source>
</evidence>
<dbReference type="SUPFAM" id="SSF48264">
    <property type="entry name" value="Cytochrome P450"/>
    <property type="match status" value="1"/>
</dbReference>
<dbReference type="InterPro" id="IPR017972">
    <property type="entry name" value="Cyt_P450_CS"/>
</dbReference>
<dbReference type="EMBL" id="JYIK01001123">
    <property type="protein sequence ID" value="KWX04315.1"/>
    <property type="molecule type" value="Genomic_DNA"/>
</dbReference>
<reference evidence="12" key="1">
    <citation type="submission" date="2015-02" db="EMBL/GenBank/DDBJ databases">
        <title>Physiological reanalysis, assessment of diazotrophy, and genome sequences of multiple isolates of Streptomyces thermoautotrophicus.</title>
        <authorList>
            <person name="MacKellar D.C."/>
            <person name="Lieber L."/>
            <person name="Norman J."/>
            <person name="Bolger A."/>
            <person name="Tobin C."/>
            <person name="Murray J.W."/>
            <person name="Friesen M."/>
            <person name="Prell J."/>
        </authorList>
    </citation>
    <scope>NUCLEOTIDE SEQUENCE [LARGE SCALE GENOMIC DNA]</scope>
    <source>
        <strain evidence="12">UBT1</strain>
    </source>
</reference>
<accession>A0A132N5G4</accession>
<dbReference type="Proteomes" id="UP000070598">
    <property type="component" value="Unassembled WGS sequence"/>
</dbReference>
<evidence type="ECO:0000256" key="4">
    <source>
        <dbReference type="ARBA" id="ARBA00023002"/>
    </source>
</evidence>
<protein>
    <submittedName>
        <fullName evidence="10">Cytochrome P450</fullName>
    </submittedName>
</protein>
<dbReference type="PANTHER" id="PTHR46696">
    <property type="entry name" value="P450, PUTATIVE (EUROFUNG)-RELATED"/>
    <property type="match status" value="1"/>
</dbReference>
<dbReference type="GO" id="GO:0016705">
    <property type="term" value="F:oxidoreductase activity, acting on paired donors, with incorporation or reduction of molecular oxygen"/>
    <property type="evidence" value="ECO:0007669"/>
    <property type="project" value="InterPro"/>
</dbReference>
<dbReference type="InterPro" id="IPR001128">
    <property type="entry name" value="Cyt_P450"/>
</dbReference>
<comment type="similarity">
    <text evidence="1 7">Belongs to the cytochrome P450 family.</text>
</comment>
<dbReference type="InterPro" id="IPR002397">
    <property type="entry name" value="Cyt_P450_B"/>
</dbReference>
<dbReference type="AlphaFoldDB" id="A0A132N5G4"/>
<keyword evidence="4 7" id="KW-0560">Oxidoreductase</keyword>
<comment type="caution">
    <text evidence="10">The sequence shown here is derived from an EMBL/GenBank/DDBJ whole genome shotgun (WGS) entry which is preliminary data.</text>
</comment>
<reference evidence="8" key="3">
    <citation type="submission" date="2015-04" db="EMBL/GenBank/DDBJ databases">
        <title>Physiological reanalysis, assessment of diazotrophy, and genome sequences of multiple isolates of Streptomyces thermoautotrophicus.</title>
        <authorList>
            <person name="MacKellar D.C."/>
            <person name="Lieber L."/>
            <person name="Norman J."/>
            <person name="Bolger A."/>
            <person name="Tobin C."/>
            <person name="Murray J.W."/>
            <person name="Woodward J."/>
            <person name="Friesen M."/>
            <person name="Prell J."/>
        </authorList>
    </citation>
    <scope>NUCLEOTIDE SEQUENCE [LARGE SCALE GENOMIC DNA]</scope>
    <source>
        <strain evidence="8">H1</strain>
    </source>
</reference>
<organism evidence="10 13">
    <name type="scientific">Carbonactinospora thermoautotrophica</name>
    <dbReference type="NCBI Taxonomy" id="1469144"/>
    <lineage>
        <taxon>Bacteria</taxon>
        <taxon>Bacillati</taxon>
        <taxon>Actinomycetota</taxon>
        <taxon>Actinomycetes</taxon>
        <taxon>Kitasatosporales</taxon>
        <taxon>Carbonactinosporaceae</taxon>
        <taxon>Carbonactinospora</taxon>
    </lineage>
</organism>
<dbReference type="Gene3D" id="1.10.630.10">
    <property type="entry name" value="Cytochrome P450"/>
    <property type="match status" value="1"/>
</dbReference>
<dbReference type="Pfam" id="PF00067">
    <property type="entry name" value="p450"/>
    <property type="match status" value="1"/>
</dbReference>
<evidence type="ECO:0000256" key="2">
    <source>
        <dbReference type="ARBA" id="ARBA00022617"/>
    </source>
</evidence>
<dbReference type="GO" id="GO:0020037">
    <property type="term" value="F:heme binding"/>
    <property type="evidence" value="ECO:0007669"/>
    <property type="project" value="InterPro"/>
</dbReference>
<dbReference type="PANTHER" id="PTHR46696:SF1">
    <property type="entry name" value="CYTOCHROME P450 YJIB-RELATED"/>
    <property type="match status" value="1"/>
</dbReference>
<reference evidence="11" key="4">
    <citation type="submission" date="2015-04" db="EMBL/GenBank/DDBJ databases">
        <title>Physiological reanalysis, assessment of diazotrophy, and genome sequences of multiple isolates of Streptomyces thermoautotrophicus.</title>
        <authorList>
            <person name="MacKellar D.C."/>
            <person name="Lieber L."/>
            <person name="Norman J."/>
            <person name="Bolger A."/>
            <person name="Tobin C."/>
            <person name="Murray J.W."/>
            <person name="Chang R."/>
            <person name="Ford T."/>
            <person name="Nguyen P.Q."/>
            <person name="Woodward J."/>
            <person name="Permingeat H."/>
            <person name="Joshi N.S."/>
            <person name="Silver P.A."/>
            <person name="Usadel B."/>
            <person name="Rutherford A.W."/>
            <person name="Friesen M."/>
            <person name="Prell J."/>
        </authorList>
    </citation>
    <scope>NUCLEOTIDE SEQUENCE [LARGE SCALE GENOMIC DNA]</scope>
    <source>
        <strain evidence="11">H1</strain>
    </source>
</reference>
<keyword evidence="2 7" id="KW-0349">Heme</keyword>
<evidence type="ECO:0000256" key="5">
    <source>
        <dbReference type="ARBA" id="ARBA00023004"/>
    </source>
</evidence>
<dbReference type="RefSeq" id="WP_066886730.1">
    <property type="nucleotide sequence ID" value="NZ_JYIJ01000012.1"/>
</dbReference>
<evidence type="ECO:0000256" key="1">
    <source>
        <dbReference type="ARBA" id="ARBA00010617"/>
    </source>
</evidence>
<evidence type="ECO:0000313" key="8">
    <source>
        <dbReference type="EMBL" id="KWX00855.1"/>
    </source>
</evidence>
<sequence length="415" mass="46214">MAQQALRPFAFTGWSAEELANPYPIYRHYRENDPVHRGTSAGAGGAVWYVFGYDDVVSVLTSPYYGRNTRGLAAGGPSPPPLVPPGYDLTRTMVENWLVFMDPPRHTRLRALINKEFTPRVVAGLRGRVEKIAGELIASMGRNTSIDLVDAFAAPLPLLVISELLGISREHRAWFREQVMLLREGIASRTGRRADGYARCEAAARELFGYFRTEIEERRGTDRDDLIALLLRAAERGEPLTEEQLISTCIHLLIAGHETTTNLISKAVLALLAHPDVLQQLRSDPDLLSDAVDELIRYDPPVQMVTRWAERDQVLGGREIRRGDKVVLVLGSANRDPSRFPDPDVLRLRRTSGRHCGFGGGIHFCLGAPLARLEAEIGLRLLLENFPTMSLADEPIPYAEDIVFHGPTRLVLRMG</sequence>
<dbReference type="PATRIC" id="fig|1469144.10.peg.2033"/>
<dbReference type="InterPro" id="IPR036396">
    <property type="entry name" value="Cyt_P450_sf"/>
</dbReference>
<dbReference type="PRINTS" id="PR00385">
    <property type="entry name" value="P450"/>
</dbReference>
<evidence type="ECO:0000256" key="7">
    <source>
        <dbReference type="RuleBase" id="RU000461"/>
    </source>
</evidence>
<dbReference type="STRING" id="1469144.LI90_1883"/>
<dbReference type="GO" id="GO:0004497">
    <property type="term" value="F:monooxygenase activity"/>
    <property type="evidence" value="ECO:0007669"/>
    <property type="project" value="UniProtKB-KW"/>
</dbReference>
<evidence type="ECO:0000313" key="12">
    <source>
        <dbReference type="Proteomes" id="UP000070598"/>
    </source>
</evidence>
<evidence type="ECO:0000313" key="13">
    <source>
        <dbReference type="Proteomes" id="UP000070659"/>
    </source>
</evidence>
<keyword evidence="6 7" id="KW-0503">Monooxygenase</keyword>
<dbReference type="FunFam" id="1.10.630.10:FF:000018">
    <property type="entry name" value="Cytochrome P450 monooxygenase"/>
    <property type="match status" value="1"/>
</dbReference>
<evidence type="ECO:0000256" key="3">
    <source>
        <dbReference type="ARBA" id="ARBA00022723"/>
    </source>
</evidence>
<dbReference type="Proteomes" id="UP000070188">
    <property type="component" value="Unassembled WGS sequence"/>
</dbReference>
<gene>
    <name evidence="8" type="ORF">LI90_1883</name>
    <name evidence="10" type="ORF">TH66_02760</name>
    <name evidence="9" type="ORF">TR74_24400</name>
</gene>
<evidence type="ECO:0000313" key="9">
    <source>
        <dbReference type="EMBL" id="KWX04315.1"/>
    </source>
</evidence>
<dbReference type="OrthoDB" id="9801155at2"/>
<dbReference type="Proteomes" id="UP000070659">
    <property type="component" value="Unassembled WGS sequence"/>
</dbReference>
<dbReference type="PROSITE" id="PS00086">
    <property type="entry name" value="CYTOCHROME_P450"/>
    <property type="match status" value="1"/>
</dbReference>